<comment type="caution">
    <text evidence="3">The sequence shown here is derived from an EMBL/GenBank/DDBJ whole genome shotgun (WGS) entry which is preliminary data.</text>
</comment>
<evidence type="ECO:0000313" key="3">
    <source>
        <dbReference type="EMBL" id="OHU93179.1"/>
    </source>
</evidence>
<dbReference type="Gene3D" id="3.30.420.10">
    <property type="entry name" value="Ribonuclease H-like superfamily/Ribonuclease H"/>
    <property type="match status" value="1"/>
</dbReference>
<dbReference type="InterPro" id="IPR036397">
    <property type="entry name" value="RNaseH_sf"/>
</dbReference>
<organism evidence="3 4">
    <name type="scientific">Pseudoalteromonas amylolytica</name>
    <dbReference type="NCBI Taxonomy" id="1859457"/>
    <lineage>
        <taxon>Bacteria</taxon>
        <taxon>Pseudomonadati</taxon>
        <taxon>Pseudomonadota</taxon>
        <taxon>Gammaproteobacteria</taxon>
        <taxon>Alteromonadales</taxon>
        <taxon>Pseudoalteromonadaceae</taxon>
        <taxon>Pseudoalteromonas</taxon>
    </lineage>
</organism>
<dbReference type="InterPro" id="IPR015378">
    <property type="entry name" value="Transposase-like_Mu_C"/>
</dbReference>
<evidence type="ECO:0000256" key="1">
    <source>
        <dbReference type="SAM" id="MobiDB-lite"/>
    </source>
</evidence>
<keyword evidence="4" id="KW-1185">Reference proteome</keyword>
<name>A0A1S1N155_9GAMM</name>
<reference evidence="3 4" key="1">
    <citation type="submission" date="2016-09" db="EMBL/GenBank/DDBJ databases">
        <title>Pseudoalteromonas amylolytica sp. nov., isolated from the surface seawater.</title>
        <authorList>
            <person name="Wu Y.-H."/>
            <person name="Cheng H."/>
            <person name="Jin X.-B."/>
            <person name="Wang C.-S."/>
            <person name="Xu X.-W."/>
        </authorList>
    </citation>
    <scope>NUCLEOTIDE SEQUENCE [LARGE SCALE GENOMIC DNA]</scope>
    <source>
        <strain evidence="3 4">JW1</strain>
    </source>
</reference>
<dbReference type="STRING" id="1859457.BET10_02420"/>
<accession>A0A1S1N155</accession>
<dbReference type="OrthoDB" id="501284at2"/>
<evidence type="ECO:0000259" key="2">
    <source>
        <dbReference type="PROSITE" id="PS50994"/>
    </source>
</evidence>
<feature type="compositionally biased region" description="Basic and acidic residues" evidence="1">
    <location>
        <begin position="642"/>
        <end position="663"/>
    </location>
</feature>
<dbReference type="InterPro" id="IPR012337">
    <property type="entry name" value="RNaseH-like_sf"/>
</dbReference>
<dbReference type="SUPFAM" id="SSF53098">
    <property type="entry name" value="Ribonuclease H-like"/>
    <property type="match status" value="1"/>
</dbReference>
<gene>
    <name evidence="3" type="ORF">BET10_02420</name>
</gene>
<dbReference type="InterPro" id="IPR001584">
    <property type="entry name" value="Integrase_cat-core"/>
</dbReference>
<dbReference type="RefSeq" id="WP_070982884.1">
    <property type="nucleotide sequence ID" value="NZ_MKJU01000004.1"/>
</dbReference>
<sequence length="695" mass="79855">MFQINEVLQYEQTLYRILMVFDYYALWIKVHDDKAFPELVEITELEQGFQDEVLKRAADPYSDIATVIPEPGSTAQLKRDENYAAIKPLVELENCYEPKARGKVVNQIMTEAGKTKQSIYRFARRYWQRGQIPNALLPDYKNSGAKGQKRRATTTKLGRPRKYMPGTGALIDDFTEKLFRIAIERHILTDKGKTFRYAHNRLKDIYSQYFPDLPEEELPTYWQMEHFYKREYRQVDKIEAQAGEIKRKKDIRPLTGTAAADVLGPGMRYEIDATIADIYLVSDSQRGNIVGRPVIYMVIDVFSRMVAGFYIGFENPSYAAAIQAIHMATTDKSDYCRQFGFDVTPQQWPCIGLPSALLADRGELMGHQIECLEKGFGVRVENTPPFRSEAKGVVERAFLAFQQAFKPFAPGVVTGTKIKKQGDRDYRLDAKLTIQEFTRIILASVLYHNQYHVIEDYDKAADMPTDLPNNPLAIWNWGLQHRTGRLKKSATEHLRVALMPRTRATISDSGACIFGVYYTSSELLKLGWMHRGKEVKRPKSVEVAYDLATADYIYIYHGPNSNDYFVCQLATRSRQFSGASFWDVWQQNDELKQTHADAKLVADEQKRALERQVIEVVNQAEKAAPKHIGLSDAERIRNIRDNRAEEKAKERKERAYKPVDIDTSKSAQVHYLSQPDDDLDFPDFSDQLFKEDDDA</sequence>
<feature type="domain" description="Integrase catalytic" evidence="2">
    <location>
        <begin position="261"/>
        <end position="472"/>
    </location>
</feature>
<dbReference type="AlphaFoldDB" id="A0A1S1N155"/>
<dbReference type="Proteomes" id="UP000179786">
    <property type="component" value="Unassembled WGS sequence"/>
</dbReference>
<proteinExistence type="predicted"/>
<dbReference type="GO" id="GO:0003676">
    <property type="term" value="F:nucleic acid binding"/>
    <property type="evidence" value="ECO:0007669"/>
    <property type="project" value="InterPro"/>
</dbReference>
<dbReference type="GO" id="GO:0015074">
    <property type="term" value="P:DNA integration"/>
    <property type="evidence" value="ECO:0007669"/>
    <property type="project" value="InterPro"/>
</dbReference>
<evidence type="ECO:0000313" key="4">
    <source>
        <dbReference type="Proteomes" id="UP000179786"/>
    </source>
</evidence>
<dbReference type="Pfam" id="PF09299">
    <property type="entry name" value="Mu-transpos_C"/>
    <property type="match status" value="1"/>
</dbReference>
<dbReference type="EMBL" id="MKJU01000004">
    <property type="protein sequence ID" value="OHU93179.1"/>
    <property type="molecule type" value="Genomic_DNA"/>
</dbReference>
<protein>
    <submittedName>
        <fullName evidence="3">Transcriptional antiterminator</fullName>
    </submittedName>
</protein>
<feature type="region of interest" description="Disordered" evidence="1">
    <location>
        <begin position="642"/>
        <end position="695"/>
    </location>
</feature>
<dbReference type="PROSITE" id="PS50994">
    <property type="entry name" value="INTEGRASE"/>
    <property type="match status" value="1"/>
</dbReference>